<protein>
    <recommendedName>
        <fullName evidence="5">CoA-transferase family III</fullName>
    </recommendedName>
</protein>
<evidence type="ECO:0000313" key="3">
    <source>
        <dbReference type="EMBL" id="KAF4617742.1"/>
    </source>
</evidence>
<accession>A0A8H4VPY4</accession>
<dbReference type="InterPro" id="IPR023606">
    <property type="entry name" value="CoA-Trfase_III_dom_1_sf"/>
</dbReference>
<name>A0A8H4VPY4_9AGAR</name>
<dbReference type="PANTHER" id="PTHR48228:SF4">
    <property type="entry name" value="BLR3030 PROTEIN"/>
    <property type="match status" value="1"/>
</dbReference>
<comment type="similarity">
    <text evidence="1">Belongs to the CoA-transferase III family.</text>
</comment>
<evidence type="ECO:0000313" key="4">
    <source>
        <dbReference type="Proteomes" id="UP000521872"/>
    </source>
</evidence>
<dbReference type="AlphaFoldDB" id="A0A8H4VPY4"/>
<keyword evidence="4" id="KW-1185">Reference proteome</keyword>
<dbReference type="PANTHER" id="PTHR48228">
    <property type="entry name" value="SUCCINYL-COA--D-CITRAMALATE COA-TRANSFERASE"/>
    <property type="match status" value="1"/>
</dbReference>
<dbReference type="Gene3D" id="3.40.50.10540">
    <property type="entry name" value="Crotonobetainyl-coa:carnitine coa-transferase, domain 1"/>
    <property type="match status" value="2"/>
</dbReference>
<dbReference type="Proteomes" id="UP000521872">
    <property type="component" value="Unassembled WGS sequence"/>
</dbReference>
<dbReference type="InterPro" id="IPR050509">
    <property type="entry name" value="CoA-transferase_III"/>
</dbReference>
<dbReference type="InterPro" id="IPR003673">
    <property type="entry name" value="CoA-Trfase_fam_III"/>
</dbReference>
<dbReference type="Gene3D" id="3.30.1540.10">
    <property type="entry name" value="formyl-coa transferase, domain 3"/>
    <property type="match status" value="1"/>
</dbReference>
<dbReference type="GO" id="GO:0003824">
    <property type="term" value="F:catalytic activity"/>
    <property type="evidence" value="ECO:0007669"/>
    <property type="project" value="InterPro"/>
</dbReference>
<dbReference type="Pfam" id="PF02515">
    <property type="entry name" value="CoA_transf_3"/>
    <property type="match status" value="2"/>
</dbReference>
<dbReference type="InterPro" id="IPR044855">
    <property type="entry name" value="CoA-Trfase_III_dom3_sf"/>
</dbReference>
<proteinExistence type="inferred from homology"/>
<evidence type="ECO:0000256" key="1">
    <source>
        <dbReference type="ARBA" id="ARBA00008383"/>
    </source>
</evidence>
<dbReference type="EMBL" id="JAACJL010000030">
    <property type="protein sequence ID" value="KAF4617742.1"/>
    <property type="molecule type" value="Genomic_DNA"/>
</dbReference>
<evidence type="ECO:0008006" key="5">
    <source>
        <dbReference type="Google" id="ProtNLM"/>
    </source>
</evidence>
<organism evidence="3 4">
    <name type="scientific">Agrocybe pediades</name>
    <dbReference type="NCBI Taxonomy" id="84607"/>
    <lineage>
        <taxon>Eukaryota</taxon>
        <taxon>Fungi</taxon>
        <taxon>Dikarya</taxon>
        <taxon>Basidiomycota</taxon>
        <taxon>Agaricomycotina</taxon>
        <taxon>Agaricomycetes</taxon>
        <taxon>Agaricomycetidae</taxon>
        <taxon>Agaricales</taxon>
        <taxon>Agaricineae</taxon>
        <taxon>Strophariaceae</taxon>
        <taxon>Agrocybe</taxon>
    </lineage>
</organism>
<feature type="region of interest" description="Disordered" evidence="2">
    <location>
        <begin position="487"/>
        <end position="513"/>
    </location>
</feature>
<sequence>MILYTSATDVAAALKIWTSYGLPEKFLRHLKFTGNPDTVVPSSFRLGLAAQISTGLAGLSAAYLHYLRTGVEQDVVIDARHAALSFHSEAWYTINDKIPSGDTWDSIAGLYRTKDDSWVRIHTNFPHHRTGVLRILGISDVPAPALRTEVAKAIKEWDSKALEDESAKSGMCVFKLRTREEWESTPQGKALHNTPVVEIKKVGEAERTKLRDTVNQARPLTGVKILDLSRVLAGPIAGRTLAAHGAQVLLVTSPNLPALPGIDVETSLGKHTTQLDLDSAKDREKFDGLVQHADVFLQAYRPGGLASRGFGVEDIIKRRKNGMVYASLRAWGWEGPWADRRGFDSLVQTATGFNADEADAFMSFQTSQGKSVDWAPKPFPMQAIDHASAYFLAFGINVALGKMITDGGSHEVRVSLAGVGNWIRSLGRIDATLAFGSEVKQFPKTRADEEIVSLSTTWLERRGKDGGEGRKMTALRHAAVFATTPVREGSLNGSDEDDWGAPMRLDADEPVWV</sequence>
<reference evidence="3 4" key="1">
    <citation type="submission" date="2019-12" db="EMBL/GenBank/DDBJ databases">
        <authorList>
            <person name="Floudas D."/>
            <person name="Bentzer J."/>
            <person name="Ahren D."/>
            <person name="Johansson T."/>
            <person name="Persson P."/>
            <person name="Tunlid A."/>
        </authorList>
    </citation>
    <scope>NUCLEOTIDE SEQUENCE [LARGE SCALE GENOMIC DNA]</scope>
    <source>
        <strain evidence="3 4">CBS 102.39</strain>
    </source>
</reference>
<dbReference type="SUPFAM" id="SSF89796">
    <property type="entry name" value="CoA-transferase family III (CaiB/BaiF)"/>
    <property type="match status" value="2"/>
</dbReference>
<evidence type="ECO:0000256" key="2">
    <source>
        <dbReference type="SAM" id="MobiDB-lite"/>
    </source>
</evidence>
<comment type="caution">
    <text evidence="3">The sequence shown here is derived from an EMBL/GenBank/DDBJ whole genome shotgun (WGS) entry which is preliminary data.</text>
</comment>
<gene>
    <name evidence="3" type="ORF">D9613_005690</name>
</gene>